<dbReference type="EMBL" id="CDGG01000001">
    <property type="protein sequence ID" value="CEI80407.1"/>
    <property type="molecule type" value="Genomic_DNA"/>
</dbReference>
<keyword evidence="3" id="KW-1185">Reference proteome</keyword>
<protein>
    <recommendedName>
        <fullName evidence="1">Polymerase/histidinol phosphatase N-terminal domain-containing protein</fullName>
    </recommendedName>
</protein>
<dbReference type="OrthoDB" id="9804333at2"/>
<dbReference type="Pfam" id="PF02811">
    <property type="entry name" value="PHP"/>
    <property type="match status" value="1"/>
</dbReference>
<dbReference type="AlphaFoldDB" id="A0A0A1ML36"/>
<dbReference type="InterPro" id="IPR003141">
    <property type="entry name" value="Pol/His_phosphatase_N"/>
</dbReference>
<dbReference type="PANTHER" id="PTHR42924:SF3">
    <property type="entry name" value="POLYMERASE_HISTIDINOL PHOSPHATASE N-TERMINAL DOMAIN-CONTAINING PROTEIN"/>
    <property type="match status" value="1"/>
</dbReference>
<reference evidence="2 3" key="1">
    <citation type="submission" date="2014-11" db="EMBL/GenBank/DDBJ databases">
        <authorList>
            <person name="Urmite Genomes Urmite Genomes"/>
        </authorList>
    </citation>
    <scope>NUCLEOTIDE SEQUENCE [LARGE SCALE GENOMIC DNA]</scope>
    <source>
        <strain evidence="2 3">Oc5</strain>
    </source>
</reference>
<proteinExistence type="predicted"/>
<sequence length="337" mass="38669">MKIWKPFELHTHTFHSDGKHSLLEMVKEAKMLGLQGLALTDHNTMSGLIGKEEVESQFDINIISGLEWTTFYGHMNMLGVSEYIDWREFTPKSIHTGIKKVHDKNGIVGIVHPYRIGSPICTGCFWEYHVEDWTDIDYIEVWSGTLPSVKKDNRRAFHLWTEKLNEGYQITAVNGRDWHETTELDDPIAATFLKVDKVEKNADGDRAFINAIKHGEVSVSMGPLIDMTLEWNEQKHPIGGEILIGRNVDMKAKVNITVDYSVRERKWELEDQNLKISINSNKGMLNENVLLMNQEQIVSSVNLEEIRWLRAELYGVFNGVYTMIAFTNAIYVINTSL</sequence>
<dbReference type="PANTHER" id="PTHR42924">
    <property type="entry name" value="EXONUCLEASE"/>
    <property type="match status" value="1"/>
</dbReference>
<dbReference type="InterPro" id="IPR004013">
    <property type="entry name" value="PHP_dom"/>
</dbReference>
<dbReference type="SMART" id="SM00481">
    <property type="entry name" value="POLIIIAc"/>
    <property type="match status" value="1"/>
</dbReference>
<gene>
    <name evidence="2" type="ORF">BN997_00210</name>
</gene>
<name>A0A0A1ML36_9BACI</name>
<evidence type="ECO:0000259" key="1">
    <source>
        <dbReference type="SMART" id="SM00481"/>
    </source>
</evidence>
<dbReference type="InterPro" id="IPR016195">
    <property type="entry name" value="Pol/histidinol_Pase-like"/>
</dbReference>
<accession>A0A0A1ML36</accession>
<dbReference type="NCBIfam" id="NF038032">
    <property type="entry name" value="CehA_McbA_metalo"/>
    <property type="match status" value="1"/>
</dbReference>
<dbReference type="InterPro" id="IPR052018">
    <property type="entry name" value="PHP_domain"/>
</dbReference>
<dbReference type="STRING" id="545501.BN997_00210"/>
<dbReference type="GO" id="GO:0004534">
    <property type="term" value="F:5'-3' RNA exonuclease activity"/>
    <property type="evidence" value="ECO:0007669"/>
    <property type="project" value="TreeGrafter"/>
</dbReference>
<dbReference type="Gene3D" id="3.20.20.140">
    <property type="entry name" value="Metal-dependent hydrolases"/>
    <property type="match status" value="1"/>
</dbReference>
<dbReference type="RefSeq" id="WP_042528856.1">
    <property type="nucleotide sequence ID" value="NZ_CDGG01000001.1"/>
</dbReference>
<evidence type="ECO:0000313" key="3">
    <source>
        <dbReference type="Proteomes" id="UP000040453"/>
    </source>
</evidence>
<dbReference type="GO" id="GO:0035312">
    <property type="term" value="F:5'-3' DNA exonuclease activity"/>
    <property type="evidence" value="ECO:0007669"/>
    <property type="project" value="TreeGrafter"/>
</dbReference>
<dbReference type="SUPFAM" id="SSF89550">
    <property type="entry name" value="PHP domain-like"/>
    <property type="match status" value="1"/>
</dbReference>
<dbReference type="Proteomes" id="UP000040453">
    <property type="component" value="Unassembled WGS sequence"/>
</dbReference>
<feature type="domain" description="Polymerase/histidinol phosphatase N-terminal" evidence="1">
    <location>
        <begin position="7"/>
        <end position="72"/>
    </location>
</feature>
<evidence type="ECO:0000313" key="2">
    <source>
        <dbReference type="EMBL" id="CEI80407.1"/>
    </source>
</evidence>
<organism evidence="2 3">
    <name type="scientific">Oceanobacillus oncorhynchi</name>
    <dbReference type="NCBI Taxonomy" id="545501"/>
    <lineage>
        <taxon>Bacteria</taxon>
        <taxon>Bacillati</taxon>
        <taxon>Bacillota</taxon>
        <taxon>Bacilli</taxon>
        <taxon>Bacillales</taxon>
        <taxon>Bacillaceae</taxon>
        <taxon>Oceanobacillus</taxon>
    </lineage>
</organism>